<keyword evidence="1" id="KW-0732">Signal</keyword>
<comment type="caution">
    <text evidence="2">The sequence shown here is derived from an EMBL/GenBank/DDBJ whole genome shotgun (WGS) entry which is preliminary data.</text>
</comment>
<dbReference type="EMBL" id="JAAGLQ010000188">
    <property type="protein sequence ID" value="NEA15713.1"/>
    <property type="molecule type" value="Genomic_DNA"/>
</dbReference>
<dbReference type="RefSeq" id="WP_037882197.1">
    <property type="nucleotide sequence ID" value="NZ_JBIVBA010000003.1"/>
</dbReference>
<evidence type="ECO:0000313" key="3">
    <source>
        <dbReference type="Proteomes" id="UP000471293"/>
    </source>
</evidence>
<proteinExistence type="predicted"/>
<sequence length="120" mass="12052">MAAALLALPVLAAAGLVLGAGQATAAALCPGRLVKTVTFSTGSLQVYKSRAYACAVTVAKKPGARREMKVSLQPRGGRAVVDQGKFTTRAGPVRVHALNRCVRASGSVGGSAGSTGWIGC</sequence>
<organism evidence="2 3">
    <name type="scientific">Streptomyces halstedii</name>
    <dbReference type="NCBI Taxonomy" id="1944"/>
    <lineage>
        <taxon>Bacteria</taxon>
        <taxon>Bacillati</taxon>
        <taxon>Actinomycetota</taxon>
        <taxon>Actinomycetes</taxon>
        <taxon>Kitasatosporales</taxon>
        <taxon>Streptomycetaceae</taxon>
        <taxon>Streptomyces</taxon>
    </lineage>
</organism>
<evidence type="ECO:0008006" key="4">
    <source>
        <dbReference type="Google" id="ProtNLM"/>
    </source>
</evidence>
<evidence type="ECO:0000313" key="2">
    <source>
        <dbReference type="EMBL" id="NEA15713.1"/>
    </source>
</evidence>
<feature type="chain" id="PRO_5027124169" description="Secreted protein" evidence="1">
    <location>
        <begin position="26"/>
        <end position="120"/>
    </location>
</feature>
<feature type="signal peptide" evidence="1">
    <location>
        <begin position="1"/>
        <end position="25"/>
    </location>
</feature>
<protein>
    <recommendedName>
        <fullName evidence="4">Secreted protein</fullName>
    </recommendedName>
</protein>
<gene>
    <name evidence="2" type="ORF">G3I29_09250</name>
</gene>
<name>A0A6N9U0X1_STRHA</name>
<dbReference type="Proteomes" id="UP000471293">
    <property type="component" value="Unassembled WGS sequence"/>
</dbReference>
<evidence type="ECO:0000256" key="1">
    <source>
        <dbReference type="SAM" id="SignalP"/>
    </source>
</evidence>
<reference evidence="2 3" key="1">
    <citation type="submission" date="2020-01" db="EMBL/GenBank/DDBJ databases">
        <title>Insect and environment-associated Actinomycetes.</title>
        <authorList>
            <person name="Currrie C."/>
            <person name="Chevrette M."/>
            <person name="Carlson C."/>
            <person name="Stubbendieck R."/>
            <person name="Wendt-Pienkowski E."/>
        </authorList>
    </citation>
    <scope>NUCLEOTIDE SEQUENCE [LARGE SCALE GENOMIC DNA]</scope>
    <source>
        <strain evidence="2 3">SID11342</strain>
    </source>
</reference>
<dbReference type="AlphaFoldDB" id="A0A6N9U0X1"/>
<accession>A0A6N9U0X1</accession>